<keyword evidence="2" id="KW-1185">Reference proteome</keyword>
<proteinExistence type="predicted"/>
<accession>A0A9Q1AEQ3</accession>
<protein>
    <submittedName>
        <fullName evidence="1">Uncharacterized protein</fullName>
    </submittedName>
</protein>
<evidence type="ECO:0000313" key="2">
    <source>
        <dbReference type="Proteomes" id="UP001151752"/>
    </source>
</evidence>
<dbReference type="Proteomes" id="UP001151752">
    <property type="component" value="Chromosome 8"/>
</dbReference>
<reference evidence="1" key="2">
    <citation type="journal article" date="2023" name="Int. J. Mol. Sci.">
        <title>De Novo Assembly and Annotation of 11 Diverse Shrub Willow (Salix) Genomes Reveals Novel Gene Organization in Sex-Linked Regions.</title>
        <authorList>
            <person name="Hyden B."/>
            <person name="Feng K."/>
            <person name="Yates T.B."/>
            <person name="Jawdy S."/>
            <person name="Cereghino C."/>
            <person name="Smart L.B."/>
            <person name="Muchero W."/>
        </authorList>
    </citation>
    <scope>NUCLEOTIDE SEQUENCE</scope>
    <source>
        <tissue evidence="1">Shoot tip</tissue>
    </source>
</reference>
<evidence type="ECO:0000313" key="1">
    <source>
        <dbReference type="EMBL" id="KAJ6768478.1"/>
    </source>
</evidence>
<sequence>MPLYFFDCILGDREELNLPLPARPGDICSPQTPTKFFKALHGKDSASFWMMRSRELVMEAHGFVFLRSSRQPNWPHPLHIYLLPLLTFRYNIAAPPALSFALPRSLSPSLNTGEREQGLSKVRERHDFQQETDIFFFKLLIFDMILITVNLFKRMNKATVFYATGQEENFADGFFPGFQSGAGSSFEQMAFSC</sequence>
<name>A0A9Q1AEQ3_9ROSI</name>
<reference evidence="1" key="1">
    <citation type="submission" date="2022-11" db="EMBL/GenBank/DDBJ databases">
        <authorList>
            <person name="Hyden B.L."/>
            <person name="Feng K."/>
            <person name="Yates T."/>
            <person name="Jawdy S."/>
            <person name="Smart L.B."/>
            <person name="Muchero W."/>
        </authorList>
    </citation>
    <scope>NUCLEOTIDE SEQUENCE</scope>
    <source>
        <tissue evidence="1">Shoot tip</tissue>
    </source>
</reference>
<dbReference type="AlphaFoldDB" id="A0A9Q1AEQ3"/>
<organism evidence="1 2">
    <name type="scientific">Salix koriyanagi</name>
    <dbReference type="NCBI Taxonomy" id="2511006"/>
    <lineage>
        <taxon>Eukaryota</taxon>
        <taxon>Viridiplantae</taxon>
        <taxon>Streptophyta</taxon>
        <taxon>Embryophyta</taxon>
        <taxon>Tracheophyta</taxon>
        <taxon>Spermatophyta</taxon>
        <taxon>Magnoliopsida</taxon>
        <taxon>eudicotyledons</taxon>
        <taxon>Gunneridae</taxon>
        <taxon>Pentapetalae</taxon>
        <taxon>rosids</taxon>
        <taxon>fabids</taxon>
        <taxon>Malpighiales</taxon>
        <taxon>Salicaceae</taxon>
        <taxon>Saliceae</taxon>
        <taxon>Salix</taxon>
    </lineage>
</organism>
<comment type="caution">
    <text evidence="1">The sequence shown here is derived from an EMBL/GenBank/DDBJ whole genome shotgun (WGS) entry which is preliminary data.</text>
</comment>
<dbReference type="EMBL" id="JAPFFM010000003">
    <property type="protein sequence ID" value="KAJ6768478.1"/>
    <property type="molecule type" value="Genomic_DNA"/>
</dbReference>
<gene>
    <name evidence="1" type="ORF">OIU74_022191</name>
</gene>